<dbReference type="PANTHER" id="PTHR11660:SF57">
    <property type="entry name" value="SOLUTE CARRIER FAMILY 40 MEMBER"/>
    <property type="match status" value="1"/>
</dbReference>
<comment type="similarity">
    <text evidence="6">Belongs to the ferroportin (FP) (TC 2.A.100) family. SLC40A subfamily.</text>
</comment>
<evidence type="ECO:0000256" key="5">
    <source>
        <dbReference type="ARBA" id="ARBA00023136"/>
    </source>
</evidence>
<dbReference type="GO" id="GO:0005381">
    <property type="term" value="F:iron ion transmembrane transporter activity"/>
    <property type="evidence" value="ECO:0007669"/>
    <property type="project" value="UniProtKB-UniRule"/>
</dbReference>
<dbReference type="InterPro" id="IPR009716">
    <property type="entry name" value="Ferroportin-1"/>
</dbReference>
<keyword evidence="2 6" id="KW-0813">Transport</keyword>
<feature type="transmembrane region" description="Helical" evidence="6">
    <location>
        <begin position="126"/>
        <end position="152"/>
    </location>
</feature>
<reference evidence="7 8" key="1">
    <citation type="journal article" date="2018" name="Sci. Data">
        <title>The draft genome sequence of cork oak.</title>
        <authorList>
            <person name="Ramos A.M."/>
            <person name="Usie A."/>
            <person name="Barbosa P."/>
            <person name="Barros P.M."/>
            <person name="Capote T."/>
            <person name="Chaves I."/>
            <person name="Simoes F."/>
            <person name="Abreu I."/>
            <person name="Carrasquinho I."/>
            <person name="Faro C."/>
            <person name="Guimaraes J.B."/>
            <person name="Mendonca D."/>
            <person name="Nobrega F."/>
            <person name="Rodrigues L."/>
            <person name="Saibo N.J.M."/>
            <person name="Varela M.C."/>
            <person name="Egas C."/>
            <person name="Matos J."/>
            <person name="Miguel C.M."/>
            <person name="Oliveira M.M."/>
            <person name="Ricardo C.P."/>
            <person name="Goncalves S."/>
        </authorList>
    </citation>
    <scope>NUCLEOTIDE SEQUENCE [LARGE SCALE GENOMIC DNA]</scope>
    <source>
        <strain evidence="8">cv. HL8</strain>
    </source>
</reference>
<name>A0AAW0KB43_QUESU</name>
<evidence type="ECO:0000256" key="1">
    <source>
        <dbReference type="ARBA" id="ARBA00004141"/>
    </source>
</evidence>
<proteinExistence type="inferred from homology"/>
<dbReference type="GO" id="GO:0016020">
    <property type="term" value="C:membrane"/>
    <property type="evidence" value="ECO:0007669"/>
    <property type="project" value="UniProtKB-SubCell"/>
</dbReference>
<comment type="subcellular location">
    <subcellularLocation>
        <location evidence="1 6">Membrane</location>
        <topology evidence="1 6">Multi-pass membrane protein</topology>
    </subcellularLocation>
</comment>
<keyword evidence="5 6" id="KW-0472">Membrane</keyword>
<feature type="transmembrane region" description="Helical" evidence="6">
    <location>
        <begin position="181"/>
        <end position="201"/>
    </location>
</feature>
<feature type="transmembrane region" description="Helical" evidence="6">
    <location>
        <begin position="207"/>
        <end position="229"/>
    </location>
</feature>
<dbReference type="Pfam" id="PF06963">
    <property type="entry name" value="FPN1"/>
    <property type="match status" value="2"/>
</dbReference>
<feature type="transmembrane region" description="Helical" evidence="6">
    <location>
        <begin position="21"/>
        <end position="40"/>
    </location>
</feature>
<dbReference type="EMBL" id="PKMF04000365">
    <property type="protein sequence ID" value="KAK7835736.1"/>
    <property type="molecule type" value="Genomic_DNA"/>
</dbReference>
<gene>
    <name evidence="7" type="primary">IREG2</name>
    <name evidence="7" type="ORF">CFP56_023212</name>
</gene>
<keyword evidence="6" id="KW-0406">Ion transport</keyword>
<dbReference type="Proteomes" id="UP000237347">
    <property type="component" value="Unassembled WGS sequence"/>
</dbReference>
<sequence length="373" mass="41689">MEREPLLAKQEKPLLDTQHNSIPSSLFTYLYVGHFFARWGARMWEFSVGLYMINIWPNSLLFAAIYGVAEASSTVLFGAIVGQWVDRLTYVLRLWLVTQNLAYIIAGGTVIALLKFSFLKSTNFTAFIFLVILTNISGAIAALSTLAGTILIEREWVVVMSEGHPPETLTKLNSIIRRIDLISKLGAPVLSGFVISFVSLTSSAVSLALWNAITIWVEYWLFISVYNGIPALGESSQRRVSRLSPSVEETESLLSDDGGNSALAEESCDHVPESDRGVVGGVQNSLQSILDLMTYVMGIIISNPQDFWQLTLISFMLVTLAALLYTVHIYHVRKHLFHFEKLFSWIQWSIRSPEKAEMLTQAEKVEVLTSNES</sequence>
<comment type="caution">
    <text evidence="7">The sequence shown here is derived from an EMBL/GenBank/DDBJ whole genome shotgun (WGS) entry which is preliminary data.</text>
</comment>
<keyword evidence="3 6" id="KW-0812">Transmembrane</keyword>
<keyword evidence="4 6" id="KW-1133">Transmembrane helix</keyword>
<comment type="function">
    <text evidence="6">May be involved in iron transport and iron homeostasis.</text>
</comment>
<feature type="transmembrane region" description="Helical" evidence="6">
    <location>
        <begin position="60"/>
        <end position="82"/>
    </location>
</feature>
<comment type="caution">
    <text evidence="6">Lacks conserved residue(s) required for the propagation of feature annotation.</text>
</comment>
<dbReference type="PANTHER" id="PTHR11660">
    <property type="entry name" value="SOLUTE CARRIER FAMILY 40 MEMBER"/>
    <property type="match status" value="1"/>
</dbReference>
<feature type="transmembrane region" description="Helical" evidence="6">
    <location>
        <begin position="94"/>
        <end position="114"/>
    </location>
</feature>
<organism evidence="7 8">
    <name type="scientific">Quercus suber</name>
    <name type="common">Cork oak</name>
    <dbReference type="NCBI Taxonomy" id="58331"/>
    <lineage>
        <taxon>Eukaryota</taxon>
        <taxon>Viridiplantae</taxon>
        <taxon>Streptophyta</taxon>
        <taxon>Embryophyta</taxon>
        <taxon>Tracheophyta</taxon>
        <taxon>Spermatophyta</taxon>
        <taxon>Magnoliopsida</taxon>
        <taxon>eudicotyledons</taxon>
        <taxon>Gunneridae</taxon>
        <taxon>Pentapetalae</taxon>
        <taxon>rosids</taxon>
        <taxon>fabids</taxon>
        <taxon>Fagales</taxon>
        <taxon>Fagaceae</taxon>
        <taxon>Quercus</taxon>
    </lineage>
</organism>
<keyword evidence="8" id="KW-1185">Reference proteome</keyword>
<evidence type="ECO:0000256" key="2">
    <source>
        <dbReference type="ARBA" id="ARBA00022448"/>
    </source>
</evidence>
<evidence type="ECO:0000313" key="8">
    <source>
        <dbReference type="Proteomes" id="UP000237347"/>
    </source>
</evidence>
<evidence type="ECO:0000256" key="4">
    <source>
        <dbReference type="ARBA" id="ARBA00022989"/>
    </source>
</evidence>
<evidence type="ECO:0000313" key="7">
    <source>
        <dbReference type="EMBL" id="KAK7835736.1"/>
    </source>
</evidence>
<protein>
    <recommendedName>
        <fullName evidence="6">Solute carrier family 40 member</fullName>
    </recommendedName>
</protein>
<feature type="transmembrane region" description="Helical" evidence="6">
    <location>
        <begin position="307"/>
        <end position="327"/>
    </location>
</feature>
<evidence type="ECO:0000256" key="6">
    <source>
        <dbReference type="RuleBase" id="RU365065"/>
    </source>
</evidence>
<accession>A0AAW0KB43</accession>
<evidence type="ECO:0000256" key="3">
    <source>
        <dbReference type="ARBA" id="ARBA00022692"/>
    </source>
</evidence>
<dbReference type="AlphaFoldDB" id="A0AAW0KB43"/>